<evidence type="ECO:0000313" key="3">
    <source>
        <dbReference type="Proteomes" id="UP000652761"/>
    </source>
</evidence>
<sequence length="100" mass="11300">MFAGGKASPLSSLPSPPARKSVTWSDARPRSGILRTFAAAKPEGVLVPRKWLRASISFSPSVREYVPYHQPPFLLRFRSDTGEMQLVELLKFRRLNLLDF</sequence>
<evidence type="ECO:0000256" key="1">
    <source>
        <dbReference type="SAM" id="MobiDB-lite"/>
    </source>
</evidence>
<feature type="region of interest" description="Disordered" evidence="1">
    <location>
        <begin position="1"/>
        <end position="25"/>
    </location>
</feature>
<keyword evidence="3" id="KW-1185">Reference proteome</keyword>
<accession>A0A843VAL1</accession>
<dbReference type="AlphaFoldDB" id="A0A843VAL1"/>
<proteinExistence type="predicted"/>
<dbReference type="Proteomes" id="UP000652761">
    <property type="component" value="Unassembled WGS sequence"/>
</dbReference>
<dbReference type="EMBL" id="NMUH01001163">
    <property type="protein sequence ID" value="MQL89613.1"/>
    <property type="molecule type" value="Genomic_DNA"/>
</dbReference>
<reference evidence="2" key="1">
    <citation type="submission" date="2017-07" db="EMBL/GenBank/DDBJ databases">
        <title>Taro Niue Genome Assembly and Annotation.</title>
        <authorList>
            <person name="Atibalentja N."/>
            <person name="Keating K."/>
            <person name="Fields C.J."/>
        </authorList>
    </citation>
    <scope>NUCLEOTIDE SEQUENCE</scope>
    <source>
        <strain evidence="2">Niue_2</strain>
        <tissue evidence="2">Leaf</tissue>
    </source>
</reference>
<evidence type="ECO:0000313" key="2">
    <source>
        <dbReference type="EMBL" id="MQL89613.1"/>
    </source>
</evidence>
<comment type="caution">
    <text evidence="2">The sequence shown here is derived from an EMBL/GenBank/DDBJ whole genome shotgun (WGS) entry which is preliminary data.</text>
</comment>
<name>A0A843VAL1_COLES</name>
<organism evidence="2 3">
    <name type="scientific">Colocasia esculenta</name>
    <name type="common">Wild taro</name>
    <name type="synonym">Arum esculentum</name>
    <dbReference type="NCBI Taxonomy" id="4460"/>
    <lineage>
        <taxon>Eukaryota</taxon>
        <taxon>Viridiplantae</taxon>
        <taxon>Streptophyta</taxon>
        <taxon>Embryophyta</taxon>
        <taxon>Tracheophyta</taxon>
        <taxon>Spermatophyta</taxon>
        <taxon>Magnoliopsida</taxon>
        <taxon>Liliopsida</taxon>
        <taxon>Araceae</taxon>
        <taxon>Aroideae</taxon>
        <taxon>Colocasieae</taxon>
        <taxon>Colocasia</taxon>
    </lineage>
</organism>
<protein>
    <submittedName>
        <fullName evidence="2">Uncharacterized protein</fullName>
    </submittedName>
</protein>
<gene>
    <name evidence="2" type="ORF">Taro_022191</name>
</gene>